<organism evidence="2">
    <name type="scientific">marine metagenome</name>
    <dbReference type="NCBI Taxonomy" id="408172"/>
    <lineage>
        <taxon>unclassified sequences</taxon>
        <taxon>metagenomes</taxon>
        <taxon>ecological metagenomes</taxon>
    </lineage>
</organism>
<gene>
    <name evidence="2" type="ORF">METZ01_LOCUS256565</name>
</gene>
<protein>
    <submittedName>
        <fullName evidence="2">Uncharacterized protein</fullName>
    </submittedName>
</protein>
<feature type="compositionally biased region" description="Polar residues" evidence="1">
    <location>
        <begin position="1"/>
        <end position="10"/>
    </location>
</feature>
<dbReference type="EMBL" id="UINC01069942">
    <property type="protein sequence ID" value="SVC03711.1"/>
    <property type="molecule type" value="Genomic_DNA"/>
</dbReference>
<dbReference type="AlphaFoldDB" id="A0A382IYQ2"/>
<proteinExistence type="predicted"/>
<evidence type="ECO:0000313" key="2">
    <source>
        <dbReference type="EMBL" id="SVC03711.1"/>
    </source>
</evidence>
<accession>A0A382IYQ2</accession>
<evidence type="ECO:0000256" key="1">
    <source>
        <dbReference type="SAM" id="MobiDB-lite"/>
    </source>
</evidence>
<feature type="non-terminal residue" evidence="2">
    <location>
        <position position="48"/>
    </location>
</feature>
<reference evidence="2" key="1">
    <citation type="submission" date="2018-05" db="EMBL/GenBank/DDBJ databases">
        <authorList>
            <person name="Lanie J.A."/>
            <person name="Ng W.-L."/>
            <person name="Kazmierczak K.M."/>
            <person name="Andrzejewski T.M."/>
            <person name="Davidsen T.M."/>
            <person name="Wayne K.J."/>
            <person name="Tettelin H."/>
            <person name="Glass J.I."/>
            <person name="Rusch D."/>
            <person name="Podicherti R."/>
            <person name="Tsui H.-C.T."/>
            <person name="Winkler M.E."/>
        </authorList>
    </citation>
    <scope>NUCLEOTIDE SEQUENCE</scope>
</reference>
<sequence>MSDNTQTSKSSEWRDRELGALWSQKGKNKEYMTGHFSIGDERQKVVVF</sequence>
<feature type="region of interest" description="Disordered" evidence="1">
    <location>
        <begin position="1"/>
        <end position="20"/>
    </location>
</feature>
<name>A0A382IYQ2_9ZZZZ</name>